<sequence>MRFLLFLPFLLRVQISVAIVPFYPWFSPLWQYEESLYIGPYFNTAKLNRTDTGSAIAAEWVRVAYHDMANADVEAGAGGIDMSIAFELDRPENPGQGLKDALNDFRTIYNPTVNMADSIALGVVFGLVAAGGPLIPFRGGRIEARSAGPFGVPQPQESLKSHTDAFRRQGFNTTEMIQLVACGHSLGGVRNPDFANMVPEDGAHKFFDSTQATFDNNVVTGYLDSATENPLVVTQNVTFRSDLRIFNSDGNKTMEALADADAFASTCATVMEKMINTVPSGVTLTEPIEPAQFTVARMFITALVANQTQISVTTRWLNPSSNNKTVSDQPVEPASNAPSILATSNPYRFHKFVFNISSTVVPDKFWFEVEDSAVGDEPFIGDNGGQGFTRAECVASSSVFLVSMSLIPCFSSNLDVFLDTSKTIEATTDDSLVFVVAVRKSNRPSKISVEYVDISADAAPDFNPKVNTEDFSPDPSIGPTFEYEFWSAPVSFLFSTYTLTVVRDGQSIVLDKDQLISDRVNII</sequence>
<dbReference type="SUPFAM" id="SSF48113">
    <property type="entry name" value="Heme-dependent peroxidases"/>
    <property type="match status" value="1"/>
</dbReference>
<keyword evidence="3" id="KW-0479">Metal-binding</keyword>
<dbReference type="PANTHER" id="PTHR31356">
    <property type="entry name" value="THYLAKOID LUMENAL 29 KDA PROTEIN, CHLOROPLASTIC-RELATED"/>
    <property type="match status" value="1"/>
</dbReference>
<dbReference type="PANTHER" id="PTHR31356:SF53">
    <property type="entry name" value="HEME PEROXIDASE"/>
    <property type="match status" value="1"/>
</dbReference>
<evidence type="ECO:0000259" key="8">
    <source>
        <dbReference type="PROSITE" id="PS50873"/>
    </source>
</evidence>
<evidence type="ECO:0000256" key="2">
    <source>
        <dbReference type="ARBA" id="ARBA00022617"/>
    </source>
</evidence>
<dbReference type="GO" id="GO:0046872">
    <property type="term" value="F:metal ion binding"/>
    <property type="evidence" value="ECO:0007669"/>
    <property type="project" value="UniProtKB-UniRule"/>
</dbReference>
<evidence type="ECO:0000256" key="3">
    <source>
        <dbReference type="ARBA" id="ARBA00022723"/>
    </source>
</evidence>
<dbReference type="GO" id="GO:0004601">
    <property type="term" value="F:peroxidase activity"/>
    <property type="evidence" value="ECO:0007669"/>
    <property type="project" value="UniProtKB-KW"/>
</dbReference>
<dbReference type="Gene3D" id="1.10.420.10">
    <property type="entry name" value="Peroxidase, domain 2"/>
    <property type="match status" value="1"/>
</dbReference>
<evidence type="ECO:0000256" key="4">
    <source>
        <dbReference type="ARBA" id="ARBA00023002"/>
    </source>
</evidence>
<keyword evidence="1 7" id="KW-0575">Peroxidase</keyword>
<keyword evidence="10" id="KW-1185">Reference proteome</keyword>
<dbReference type="OrthoDB" id="5985073at2759"/>
<comment type="caution">
    <text evidence="9">The sequence shown here is derived from an EMBL/GenBank/DDBJ whole genome shotgun (WGS) entry which is preliminary data.</text>
</comment>
<accession>A0A8H7CME4</accession>
<keyword evidence="7" id="KW-0732">Signal</keyword>
<evidence type="ECO:0000256" key="1">
    <source>
        <dbReference type="ARBA" id="ARBA00022559"/>
    </source>
</evidence>
<feature type="signal peptide" evidence="7">
    <location>
        <begin position="1"/>
        <end position="18"/>
    </location>
</feature>
<keyword evidence="5" id="KW-0408">Iron</keyword>
<dbReference type="InterPro" id="IPR044831">
    <property type="entry name" value="Ccp1-like"/>
</dbReference>
<protein>
    <recommendedName>
        <fullName evidence="7">Peroxidase</fullName>
        <ecNumber evidence="7">1.11.1.-</ecNumber>
    </recommendedName>
</protein>
<keyword evidence="2" id="KW-0349">Heme</keyword>
<dbReference type="InterPro" id="IPR002016">
    <property type="entry name" value="Haem_peroxidase"/>
</dbReference>
<feature type="chain" id="PRO_5034352926" description="Peroxidase" evidence="7">
    <location>
        <begin position="19"/>
        <end position="523"/>
    </location>
</feature>
<dbReference type="EC" id="1.11.1.-" evidence="7"/>
<name>A0A8H7CME4_9AGAR</name>
<gene>
    <name evidence="9" type="ORF">MVEN_01742300</name>
</gene>
<comment type="similarity">
    <text evidence="6">Belongs to the peroxidase family.</text>
</comment>
<dbReference type="EMBL" id="JACAZI010000016">
    <property type="protein sequence ID" value="KAF7343119.1"/>
    <property type="molecule type" value="Genomic_DNA"/>
</dbReference>
<evidence type="ECO:0000313" key="9">
    <source>
        <dbReference type="EMBL" id="KAF7343119.1"/>
    </source>
</evidence>
<dbReference type="GO" id="GO:0000302">
    <property type="term" value="P:response to reactive oxygen species"/>
    <property type="evidence" value="ECO:0007669"/>
    <property type="project" value="TreeGrafter"/>
</dbReference>
<dbReference type="Pfam" id="PF00141">
    <property type="entry name" value="peroxidase"/>
    <property type="match status" value="1"/>
</dbReference>
<dbReference type="GO" id="GO:0042744">
    <property type="term" value="P:hydrogen peroxide catabolic process"/>
    <property type="evidence" value="ECO:0007669"/>
    <property type="project" value="TreeGrafter"/>
</dbReference>
<feature type="domain" description="Plant heme peroxidase family profile" evidence="8">
    <location>
        <begin position="98"/>
        <end position="274"/>
    </location>
</feature>
<dbReference type="GO" id="GO:0020037">
    <property type="term" value="F:heme binding"/>
    <property type="evidence" value="ECO:0007669"/>
    <property type="project" value="UniProtKB-UniRule"/>
</dbReference>
<reference evidence="9" key="1">
    <citation type="submission" date="2020-05" db="EMBL/GenBank/DDBJ databases">
        <title>Mycena genomes resolve the evolution of fungal bioluminescence.</title>
        <authorList>
            <person name="Tsai I.J."/>
        </authorList>
    </citation>
    <scope>NUCLEOTIDE SEQUENCE</scope>
    <source>
        <strain evidence="9">CCC161011</strain>
    </source>
</reference>
<organism evidence="9 10">
    <name type="scientific">Mycena venus</name>
    <dbReference type="NCBI Taxonomy" id="2733690"/>
    <lineage>
        <taxon>Eukaryota</taxon>
        <taxon>Fungi</taxon>
        <taxon>Dikarya</taxon>
        <taxon>Basidiomycota</taxon>
        <taxon>Agaricomycotina</taxon>
        <taxon>Agaricomycetes</taxon>
        <taxon>Agaricomycetidae</taxon>
        <taxon>Agaricales</taxon>
        <taxon>Marasmiineae</taxon>
        <taxon>Mycenaceae</taxon>
        <taxon>Mycena</taxon>
    </lineage>
</organism>
<dbReference type="PROSITE" id="PS50873">
    <property type="entry name" value="PEROXIDASE_4"/>
    <property type="match status" value="1"/>
</dbReference>
<dbReference type="GO" id="GO:0034599">
    <property type="term" value="P:cellular response to oxidative stress"/>
    <property type="evidence" value="ECO:0007669"/>
    <property type="project" value="InterPro"/>
</dbReference>
<evidence type="ECO:0000256" key="5">
    <source>
        <dbReference type="ARBA" id="ARBA00023004"/>
    </source>
</evidence>
<dbReference type="Gene3D" id="1.10.520.10">
    <property type="match status" value="1"/>
</dbReference>
<evidence type="ECO:0000256" key="7">
    <source>
        <dbReference type="RuleBase" id="RU363051"/>
    </source>
</evidence>
<proteinExistence type="inferred from homology"/>
<evidence type="ECO:0000313" key="10">
    <source>
        <dbReference type="Proteomes" id="UP000620124"/>
    </source>
</evidence>
<dbReference type="Proteomes" id="UP000620124">
    <property type="component" value="Unassembled WGS sequence"/>
</dbReference>
<dbReference type="AlphaFoldDB" id="A0A8H7CME4"/>
<dbReference type="InterPro" id="IPR010255">
    <property type="entry name" value="Haem_peroxidase_sf"/>
</dbReference>
<keyword evidence="4 7" id="KW-0560">Oxidoreductase</keyword>
<evidence type="ECO:0000256" key="6">
    <source>
        <dbReference type="RuleBase" id="RU004241"/>
    </source>
</evidence>